<evidence type="ECO:0000313" key="3">
    <source>
        <dbReference type="Proteomes" id="UP000236725"/>
    </source>
</evidence>
<evidence type="ECO:0000313" key="2">
    <source>
        <dbReference type="EMBL" id="SEF61486.1"/>
    </source>
</evidence>
<reference evidence="2 3" key="1">
    <citation type="submission" date="2016-10" db="EMBL/GenBank/DDBJ databases">
        <authorList>
            <person name="Varghese N."/>
            <person name="Submissions S."/>
        </authorList>
    </citation>
    <scope>NUCLEOTIDE SEQUENCE [LARGE SCALE GENOMIC DNA]</scope>
    <source>
        <strain evidence="2 3">DSM 29073</strain>
    </source>
</reference>
<comment type="caution">
    <text evidence="2">The sequence shown here is derived from an EMBL/GenBank/DDBJ whole genome shotgun (WGS) entry which is preliminary data.</text>
</comment>
<evidence type="ECO:0000256" key="1">
    <source>
        <dbReference type="SAM" id="SignalP"/>
    </source>
</evidence>
<dbReference type="Gene3D" id="3.10.450.50">
    <property type="match status" value="1"/>
</dbReference>
<dbReference type="Proteomes" id="UP000236725">
    <property type="component" value="Unassembled WGS sequence"/>
</dbReference>
<proteinExistence type="predicted"/>
<dbReference type="EMBL" id="FNVS01000003">
    <property type="protein sequence ID" value="SEF61486.1"/>
    <property type="molecule type" value="Genomic_DNA"/>
</dbReference>
<feature type="chain" id="PRO_5034603553" description="DUF4783 domain-containing protein" evidence="1">
    <location>
        <begin position="20"/>
        <end position="123"/>
    </location>
</feature>
<name>A0A8G2F3L2_9BACT</name>
<gene>
    <name evidence="2" type="ORF">SAMN05444001_103141</name>
</gene>
<dbReference type="InterPro" id="IPR031977">
    <property type="entry name" value="DUF4783"/>
</dbReference>
<keyword evidence="3" id="KW-1185">Reference proteome</keyword>
<organism evidence="2 3">
    <name type="scientific">Parabacteroides chinchillae</name>
    <dbReference type="NCBI Taxonomy" id="871327"/>
    <lineage>
        <taxon>Bacteria</taxon>
        <taxon>Pseudomonadati</taxon>
        <taxon>Bacteroidota</taxon>
        <taxon>Bacteroidia</taxon>
        <taxon>Bacteroidales</taxon>
        <taxon>Tannerellaceae</taxon>
        <taxon>Parabacteroides</taxon>
    </lineage>
</organism>
<dbReference type="AlphaFoldDB" id="A0A8G2F3L2"/>
<dbReference type="Pfam" id="PF16022">
    <property type="entry name" value="DUF4783"/>
    <property type="match status" value="1"/>
</dbReference>
<accession>A0A8G2F3L2</accession>
<feature type="signal peptide" evidence="1">
    <location>
        <begin position="1"/>
        <end position="19"/>
    </location>
</feature>
<keyword evidence="1" id="KW-0732">Signal</keyword>
<sequence>MKRFLLTLALILSVLSIQAADITNISNAFKGGNASSLSASMDKEVDMALPNSTKKCNSNEAIAQLNTFFSSNKPSGFTIVHHADKKESGFFVGKLSTGSGEYRVNVTYRSEENKAIIQSIRIE</sequence>
<dbReference type="RefSeq" id="WP_099464229.1">
    <property type="nucleotide sequence ID" value="NZ_FNVS01000003.1"/>
</dbReference>
<protein>
    <recommendedName>
        <fullName evidence="4">DUF4783 domain-containing protein</fullName>
    </recommendedName>
</protein>
<evidence type="ECO:0008006" key="4">
    <source>
        <dbReference type="Google" id="ProtNLM"/>
    </source>
</evidence>